<dbReference type="InterPro" id="IPR035927">
    <property type="entry name" value="DUSP-like_sf"/>
</dbReference>
<evidence type="ECO:0000256" key="2">
    <source>
        <dbReference type="SAM" id="MobiDB-lite"/>
    </source>
</evidence>
<feature type="compositionally biased region" description="Low complexity" evidence="2">
    <location>
        <begin position="514"/>
        <end position="526"/>
    </location>
</feature>
<keyword evidence="1" id="KW-0175">Coiled coil</keyword>
<protein>
    <recommendedName>
        <fullName evidence="3">DUSP domain-containing protein</fullName>
    </recommendedName>
</protein>
<reference evidence="4" key="1">
    <citation type="submission" date="2023-07" db="EMBL/GenBank/DDBJ databases">
        <authorList>
            <consortium name="AG Swart"/>
            <person name="Singh M."/>
            <person name="Singh A."/>
            <person name="Seah K."/>
            <person name="Emmerich C."/>
        </authorList>
    </citation>
    <scope>NUCLEOTIDE SEQUENCE</scope>
    <source>
        <strain evidence="4">DP1</strain>
    </source>
</reference>
<dbReference type="InterPro" id="IPR006615">
    <property type="entry name" value="Pept_C19_DUSP"/>
</dbReference>
<evidence type="ECO:0000313" key="4">
    <source>
        <dbReference type="EMBL" id="CAI2359935.1"/>
    </source>
</evidence>
<dbReference type="Proteomes" id="UP001295684">
    <property type="component" value="Unassembled WGS sequence"/>
</dbReference>
<feature type="domain" description="DUSP" evidence="3">
    <location>
        <begin position="442"/>
        <end position="592"/>
    </location>
</feature>
<gene>
    <name evidence="4" type="ORF">ECRASSUSDP1_LOCUS1229</name>
</gene>
<dbReference type="Pfam" id="PF06337">
    <property type="entry name" value="DUSP"/>
    <property type="match status" value="1"/>
</dbReference>
<keyword evidence="5" id="KW-1185">Reference proteome</keyword>
<dbReference type="GO" id="GO:0004843">
    <property type="term" value="F:cysteine-type deubiquitinase activity"/>
    <property type="evidence" value="ECO:0007669"/>
    <property type="project" value="InterPro"/>
</dbReference>
<comment type="caution">
    <text evidence="4">The sequence shown here is derived from an EMBL/GenBank/DDBJ whole genome shotgun (WGS) entry which is preliminary data.</text>
</comment>
<dbReference type="SUPFAM" id="SSF143791">
    <property type="entry name" value="DUSP-like"/>
    <property type="match status" value="1"/>
</dbReference>
<accession>A0AAD1U0V9</accession>
<dbReference type="Gene3D" id="3.30.2230.10">
    <property type="entry name" value="DUSP-like"/>
    <property type="match status" value="1"/>
</dbReference>
<evidence type="ECO:0000256" key="1">
    <source>
        <dbReference type="SAM" id="Coils"/>
    </source>
</evidence>
<dbReference type="AlphaFoldDB" id="A0AAD1U0V9"/>
<dbReference type="PROSITE" id="PS51283">
    <property type="entry name" value="DUSP"/>
    <property type="match status" value="1"/>
</dbReference>
<feature type="coiled-coil region" evidence="1">
    <location>
        <begin position="29"/>
        <end position="56"/>
    </location>
</feature>
<proteinExistence type="predicted"/>
<dbReference type="EMBL" id="CAMPGE010001164">
    <property type="protein sequence ID" value="CAI2359935.1"/>
    <property type="molecule type" value="Genomic_DNA"/>
</dbReference>
<name>A0AAD1U0V9_EUPCR</name>
<feature type="region of interest" description="Disordered" evidence="2">
    <location>
        <begin position="514"/>
        <end position="542"/>
    </location>
</feature>
<evidence type="ECO:0000313" key="5">
    <source>
        <dbReference type="Proteomes" id="UP001295684"/>
    </source>
</evidence>
<sequence length="604" mass="70703">MSYYSETKRFKPISSPYRHTYSKNPLVKSNTYLKRIKELEKELRGLKNDYNQEMVQMHNTIDKLCECFIEYKDDTNKKIEQMEEMITSQDSDKIQIMSPKPYSAINSYIPDTPVSEECIKDLSAELSNRSTKKQPFNFQPNKSLYKTPPNCAEKKSITDLNKLSFFSQEDSMLEHKLIPRKDQLEIAEENVHFHESRSNNLDIITDRNSLRKDKYTTNRVRESSFNMEQLKPKIEIDHLQKMSRYGFSVFNRESSNIPHKSQKLEESNEIEDFNAVFDTISAASIQDDEEGTNLNAKGINTNYVKHYNSINKTREEEKKEEKQRIKKERSGLSTNFNQCFCNHDEELSSSINSSRLLESSTYSERKYATSTNKDSPMINFEEDETDQGLVINPIFRPPSYKICSQYCKKMPSWSQKMIIESCLKEYLKSFVEVGKIQLVSNPENPSELMISERNKTPIPPPAKMRIKNEKKYLISSSWWRKWCDYTNFDEVEIYSFTGQPSSVRMNIESQNPLKSSFKLPSSSSNSPIKQEENNYAQPGKITNEPLIRSPEELVARTDIVEYHDYVSLDMKTWSYIKNWYGYDYCLINFSMYDSMGDKIIVKVN</sequence>
<evidence type="ECO:0000259" key="3">
    <source>
        <dbReference type="PROSITE" id="PS51283"/>
    </source>
</evidence>
<organism evidence="4 5">
    <name type="scientific">Euplotes crassus</name>
    <dbReference type="NCBI Taxonomy" id="5936"/>
    <lineage>
        <taxon>Eukaryota</taxon>
        <taxon>Sar</taxon>
        <taxon>Alveolata</taxon>
        <taxon>Ciliophora</taxon>
        <taxon>Intramacronucleata</taxon>
        <taxon>Spirotrichea</taxon>
        <taxon>Hypotrichia</taxon>
        <taxon>Euplotida</taxon>
        <taxon>Euplotidae</taxon>
        <taxon>Moneuplotes</taxon>
    </lineage>
</organism>